<comment type="caution">
    <text evidence="1">The sequence shown here is derived from an EMBL/GenBank/DDBJ whole genome shotgun (WGS) entry which is preliminary data.</text>
</comment>
<protein>
    <recommendedName>
        <fullName evidence="3">Capsular biosynthesis protein</fullName>
    </recommendedName>
</protein>
<dbReference type="Proteomes" id="UP001518989">
    <property type="component" value="Unassembled WGS sequence"/>
</dbReference>
<evidence type="ECO:0000313" key="2">
    <source>
        <dbReference type="Proteomes" id="UP001518989"/>
    </source>
</evidence>
<dbReference type="RefSeq" id="WP_207419518.1">
    <property type="nucleotide sequence ID" value="NZ_CP061177.1"/>
</dbReference>
<name>A0ABS3KV27_9PROT</name>
<evidence type="ECO:0000313" key="1">
    <source>
        <dbReference type="EMBL" id="MBO1081340.1"/>
    </source>
</evidence>
<dbReference type="EMBL" id="JACTNG010000014">
    <property type="protein sequence ID" value="MBO1081340.1"/>
    <property type="molecule type" value="Genomic_DNA"/>
</dbReference>
<dbReference type="Pfam" id="PF05159">
    <property type="entry name" value="Capsule_synth"/>
    <property type="match status" value="2"/>
</dbReference>
<evidence type="ECO:0008006" key="3">
    <source>
        <dbReference type="Google" id="ProtNLM"/>
    </source>
</evidence>
<dbReference type="InterPro" id="IPR007833">
    <property type="entry name" value="Capsule_polysaccharide_synth"/>
</dbReference>
<organism evidence="1 2">
    <name type="scientific">Roseomonas haemaphysalidis</name>
    <dbReference type="NCBI Taxonomy" id="2768162"/>
    <lineage>
        <taxon>Bacteria</taxon>
        <taxon>Pseudomonadati</taxon>
        <taxon>Pseudomonadota</taxon>
        <taxon>Alphaproteobacteria</taxon>
        <taxon>Acetobacterales</taxon>
        <taxon>Roseomonadaceae</taxon>
        <taxon>Roseomonas</taxon>
    </lineage>
</organism>
<sequence length="639" mass="67143">MTGIAPAPDASPRRRLLFPAADLLRWPHLPAFWPEHQPVAGNADLLAWPEGRAVPPDAPATLLRYAPGPLRAPRFGTRHAPVALLLPPWPAPESRGPESRKLDPAVAARAAQAAEFLARARIGGEPGLPDPRAAALGLAPRGAVLLLDPCRPGPAVPCVAAARAAAARARLPLLLARNPAAPAGAPPVLPVPPGATRLDARLSPWTLLDCAADLHGASDEMALLAAAAGVPVAGEKLDPVPRLAALIAASRCADPFLRRPWRFEEALEQLDAWCRAQGENRPVAVCLGMSWWKRERVGALFAHAGGMPRFARRPEAALRQAAAARARDGEAALAAWARAVPAGFRARCEAAGVALLTVEDGFVRSRGLGARFLPGASYAVDGSGIYYDPARPSALERLLATAEFSPALLARAAALREAIVSRGVTKYNLSGAAPVLAPPPGRPVLLVPGQVEDDASVRLGGGAIQGNLALLRAVRAAHPGAWIVFKPHPDLEAGLRRNAVPLAALRAVADQIVSGAPLTGLLGQVDAVHTLTSLSGFEALLRGVPVTTWGQPFYAGWGLTEDRNPVGRRGRVLPLDALVAAALILFPRTVDPLTGLPCPPEVILERLDDPSAWPLPSGGWYRGMEAALRRALDRLRGRA</sequence>
<accession>A0ABS3KV27</accession>
<reference evidence="1 2" key="1">
    <citation type="submission" date="2020-09" db="EMBL/GenBank/DDBJ databases">
        <title>Roseomonas.</title>
        <authorList>
            <person name="Zhu W."/>
        </authorList>
    </citation>
    <scope>NUCLEOTIDE SEQUENCE [LARGE SCALE GENOMIC DNA]</scope>
    <source>
        <strain evidence="1 2">573</strain>
    </source>
</reference>
<proteinExistence type="predicted"/>
<keyword evidence="2" id="KW-1185">Reference proteome</keyword>
<dbReference type="CDD" id="cd16439">
    <property type="entry name" value="beta_Kdo_transferase_KpsC_2"/>
    <property type="match status" value="1"/>
</dbReference>
<gene>
    <name evidence="1" type="ORF">IAI61_20100</name>
</gene>